<sequence>MRGQHEGKVAGVSTPNSNFDTDLDTLLADEQLMTLPDVAHYLGVPVTKVHDLIGAHKLLVYRKDKVKYVPELLLGEDGELSKFVGGAIMVLHDGGYSEDEILHYLFTEDDSLPGRPIDALHGHGAREVIRRAQAMAF</sequence>
<keyword evidence="2" id="KW-1185">Reference proteome</keyword>
<dbReference type="Pfam" id="PF18367">
    <property type="entry name" value="Rv2175c_C"/>
    <property type="match status" value="1"/>
</dbReference>
<dbReference type="InterPro" id="IPR041098">
    <property type="entry name" value="Rv2175c_C"/>
</dbReference>
<dbReference type="KEGG" id="clia:C3E79_07620"/>
<dbReference type="InterPro" id="IPR048576">
    <property type="entry name" value="Rv2175c_wHTH"/>
</dbReference>
<evidence type="ECO:0000313" key="1">
    <source>
        <dbReference type="EMBL" id="AWB84366.1"/>
    </source>
</evidence>
<name>A0A2S0WF26_9CORY</name>
<dbReference type="RefSeq" id="WP_108404375.1">
    <property type="nucleotide sequence ID" value="NZ_CP026948.1"/>
</dbReference>
<dbReference type="AlphaFoldDB" id="A0A2S0WF26"/>
<proteinExistence type="predicted"/>
<reference evidence="2" key="1">
    <citation type="submission" date="2018-01" db="EMBL/GenBank/DDBJ databases">
        <authorList>
            <person name="Li J."/>
        </authorList>
    </citation>
    <scope>NUCLEOTIDE SEQUENCE [LARGE SCALE GENOMIC DNA]</scope>
    <source>
        <strain evidence="2">2184</strain>
    </source>
</reference>
<keyword evidence="1" id="KW-0238">DNA-binding</keyword>
<dbReference type="OrthoDB" id="3784042at2"/>
<organism evidence="1 2">
    <name type="scientific">Corynebacterium liangguodongii</name>
    <dbReference type="NCBI Taxonomy" id="2079535"/>
    <lineage>
        <taxon>Bacteria</taxon>
        <taxon>Bacillati</taxon>
        <taxon>Actinomycetota</taxon>
        <taxon>Actinomycetes</taxon>
        <taxon>Mycobacteriales</taxon>
        <taxon>Corynebacteriaceae</taxon>
        <taxon>Corynebacterium</taxon>
    </lineage>
</organism>
<evidence type="ECO:0000313" key="2">
    <source>
        <dbReference type="Proteomes" id="UP000244754"/>
    </source>
</evidence>
<dbReference type="Proteomes" id="UP000244754">
    <property type="component" value="Chromosome"/>
</dbReference>
<dbReference type="Pfam" id="PF21531">
    <property type="entry name" value="Rv2175c_wHTH"/>
    <property type="match status" value="1"/>
</dbReference>
<dbReference type="EMBL" id="CP026948">
    <property type="protein sequence ID" value="AWB84366.1"/>
    <property type="molecule type" value="Genomic_DNA"/>
</dbReference>
<protein>
    <submittedName>
        <fullName evidence="1">DNA-binding protein</fullName>
    </submittedName>
</protein>
<dbReference type="GO" id="GO:0003677">
    <property type="term" value="F:DNA binding"/>
    <property type="evidence" value="ECO:0007669"/>
    <property type="project" value="UniProtKB-KW"/>
</dbReference>
<gene>
    <name evidence="1" type="ORF">C3E79_07620</name>
</gene>
<accession>A0A2S0WF26</accession>